<keyword evidence="2 6" id="KW-0812">Transmembrane</keyword>
<dbReference type="Pfam" id="PF00520">
    <property type="entry name" value="Ion_trans"/>
    <property type="match status" value="1"/>
</dbReference>
<dbReference type="EMBL" id="HBNR01051889">
    <property type="protein sequence ID" value="CAE4616382.1"/>
    <property type="molecule type" value="Transcribed_RNA"/>
</dbReference>
<feature type="domain" description="Ion transport" evidence="7">
    <location>
        <begin position="262"/>
        <end position="514"/>
    </location>
</feature>
<feature type="region of interest" description="Disordered" evidence="5">
    <location>
        <begin position="108"/>
        <end position="199"/>
    </location>
</feature>
<feature type="compositionally biased region" description="Low complexity" evidence="5">
    <location>
        <begin position="148"/>
        <end position="163"/>
    </location>
</feature>
<dbReference type="GO" id="GO:0003254">
    <property type="term" value="P:regulation of membrane depolarization"/>
    <property type="evidence" value="ECO:0007669"/>
    <property type="project" value="TreeGrafter"/>
</dbReference>
<dbReference type="Gene3D" id="1.10.287.70">
    <property type="match status" value="1"/>
</dbReference>
<protein>
    <recommendedName>
        <fullName evidence="7">Ion transport domain-containing protein</fullName>
    </recommendedName>
</protein>
<name>A0A7S4RMB1_9DINO</name>
<keyword evidence="4 6" id="KW-0472">Membrane</keyword>
<dbReference type="SUPFAM" id="SSF81324">
    <property type="entry name" value="Voltage-gated potassium channels"/>
    <property type="match status" value="1"/>
</dbReference>
<dbReference type="GO" id="GO:0035725">
    <property type="term" value="P:sodium ion transmembrane transport"/>
    <property type="evidence" value="ECO:0007669"/>
    <property type="project" value="TreeGrafter"/>
</dbReference>
<dbReference type="InterPro" id="IPR051413">
    <property type="entry name" value="K/Na_HCN_channel"/>
</dbReference>
<dbReference type="SUPFAM" id="SSF55811">
    <property type="entry name" value="Nudix"/>
    <property type="match status" value="1"/>
</dbReference>
<dbReference type="GO" id="GO:0098855">
    <property type="term" value="C:HCN channel complex"/>
    <property type="evidence" value="ECO:0007669"/>
    <property type="project" value="TreeGrafter"/>
</dbReference>
<evidence type="ECO:0000256" key="6">
    <source>
        <dbReference type="SAM" id="Phobius"/>
    </source>
</evidence>
<evidence type="ECO:0000256" key="2">
    <source>
        <dbReference type="ARBA" id="ARBA00022692"/>
    </source>
</evidence>
<comment type="subcellular location">
    <subcellularLocation>
        <location evidence="1">Membrane</location>
        <topology evidence="1">Multi-pass membrane protein</topology>
    </subcellularLocation>
</comment>
<feature type="transmembrane region" description="Helical" evidence="6">
    <location>
        <begin position="487"/>
        <end position="515"/>
    </location>
</feature>
<feature type="transmembrane region" description="Helical" evidence="6">
    <location>
        <begin position="336"/>
        <end position="354"/>
    </location>
</feature>
<evidence type="ECO:0000256" key="4">
    <source>
        <dbReference type="ARBA" id="ARBA00023136"/>
    </source>
</evidence>
<feature type="transmembrane region" description="Helical" evidence="6">
    <location>
        <begin position="261"/>
        <end position="282"/>
    </location>
</feature>
<feature type="transmembrane region" description="Helical" evidence="6">
    <location>
        <begin position="417"/>
        <end position="437"/>
    </location>
</feature>
<evidence type="ECO:0000256" key="3">
    <source>
        <dbReference type="ARBA" id="ARBA00022989"/>
    </source>
</evidence>
<feature type="transmembrane region" description="Helical" evidence="6">
    <location>
        <begin position="294"/>
        <end position="316"/>
    </location>
</feature>
<dbReference type="PANTHER" id="PTHR45689">
    <property type="entry name" value="I[[H]] CHANNEL, ISOFORM E"/>
    <property type="match status" value="1"/>
</dbReference>
<dbReference type="AlphaFoldDB" id="A0A7S4RMB1"/>
<dbReference type="InterPro" id="IPR005821">
    <property type="entry name" value="Ion_trans_dom"/>
</dbReference>
<accession>A0A7S4RMB1</accession>
<keyword evidence="3 6" id="KW-1133">Transmembrane helix</keyword>
<evidence type="ECO:0000256" key="1">
    <source>
        <dbReference type="ARBA" id="ARBA00004141"/>
    </source>
</evidence>
<gene>
    <name evidence="8" type="ORF">AMON00008_LOCUS36353</name>
</gene>
<reference evidence="8" key="1">
    <citation type="submission" date="2021-01" db="EMBL/GenBank/DDBJ databases">
        <authorList>
            <person name="Corre E."/>
            <person name="Pelletier E."/>
            <person name="Niang G."/>
            <person name="Scheremetjew M."/>
            <person name="Finn R."/>
            <person name="Kale V."/>
            <person name="Holt S."/>
            <person name="Cochrane G."/>
            <person name="Meng A."/>
            <person name="Brown T."/>
            <person name="Cohen L."/>
        </authorList>
    </citation>
    <scope>NUCLEOTIDE SEQUENCE</scope>
    <source>
        <strain evidence="8">CCMP3105</strain>
    </source>
</reference>
<proteinExistence type="predicted"/>
<feature type="region of interest" description="Disordered" evidence="5">
    <location>
        <begin position="652"/>
        <end position="681"/>
    </location>
</feature>
<evidence type="ECO:0000259" key="7">
    <source>
        <dbReference type="Pfam" id="PF00520"/>
    </source>
</evidence>
<dbReference type="PANTHER" id="PTHR45689:SF5">
    <property type="entry name" value="I[[H]] CHANNEL, ISOFORM E"/>
    <property type="match status" value="1"/>
</dbReference>
<dbReference type="GO" id="GO:0005249">
    <property type="term" value="F:voltage-gated potassium channel activity"/>
    <property type="evidence" value="ECO:0007669"/>
    <property type="project" value="TreeGrafter"/>
</dbReference>
<organism evidence="8">
    <name type="scientific">Alexandrium monilatum</name>
    <dbReference type="NCBI Taxonomy" id="311494"/>
    <lineage>
        <taxon>Eukaryota</taxon>
        <taxon>Sar</taxon>
        <taxon>Alveolata</taxon>
        <taxon>Dinophyceae</taxon>
        <taxon>Gonyaulacales</taxon>
        <taxon>Pyrocystaceae</taxon>
        <taxon>Alexandrium</taxon>
    </lineage>
</organism>
<dbReference type="InterPro" id="IPR015797">
    <property type="entry name" value="NUDIX_hydrolase-like_dom_sf"/>
</dbReference>
<evidence type="ECO:0000256" key="5">
    <source>
        <dbReference type="SAM" id="MobiDB-lite"/>
    </source>
</evidence>
<sequence length="1047" mass="115969">MAWLWQADPAAEGRAPSLNCLTPQDSTCNDAVDQGGDLKQVLHRLDDLGQQLNDLIAGQRFLESHLKSFHEEFTGLNEGAAPVAAQPRYSEPMDAATAALAAKYGERLPVRPSSERQLTPASGAPRPSSERLSTPASGAPWPHHGRVPAWDPASSPAAAPASSRWRHPGDQPPREEEGEAGTSRRPARGRPAPPPAPAERELGQAELLGFWPRQEMMGKGQCGSLSRLAMSTPAISHGASGARGGIEGCIKPLHPDSWKHVMFDAVSLLVLVYDSLVVPYQLAWDIPYTGGMALLNWSITTFWAVDFLLGFVTGYFKGDELVMEYSLIARHYLATYFLPNLLVLAADILTSLFSEAGDNTPVLWIRLLRLTKLTRVLRLSSMFRTGKVAQLGDHLVTNLRRFGFADSFTFLTSVCKLVFYIIWVNHVGACLWYLVGGSAAKHWRQQNYVEDADQSSRFFSYLLSVYSSASLMIAGESVMTPTNSKETLVSVLFVIFGFIFSSVLISSLLTTVMAYQDANAEKMKRLKTLRQFLYQHNVEPTISVPIQRQVGDRLLTGSRLSEKDVAALSSISPLLRSELRFCIYGPRVAENVFIQMINVKKSSFLKEICYNGLEHAAHGPGVRIFEPATQAVGAHYVYWGKLDYLPASVQEARTPGENDDADTRTERVPAPGSPVNQAPSPAAPELKQVAEASWVCTFALWVHWLHRGWLEVSGHCELLTVQVEVFVRLLCSYPDLRQITQDYSSAVFDALRGELPGELTDVHSNVTHMSILPTLPVDTRAGISSSAITVLERRQWAGRLFIQDGLEELKAEIDRGECDLVLEANDEVFRLTTIAALRIERSDCILLQLGKCHKGQTIPSCVLPGTKLQPGETPQEAAKRILRRKLEPWKDQVLLRGRSFDVQERVSRKYGVPSRYMRSLFSAQMVADGDDQDATLAVDRRSVGIATRTSLGSASSVSDPFHVGRQFQSLHDYEAFVFRHELARPSPVFIYAWVKPQDVDRLTGKDGDWLVQKWLSELNLDEVTASTSQFSQRSFAAVDSEDGGLHI</sequence>
<evidence type="ECO:0000313" key="8">
    <source>
        <dbReference type="EMBL" id="CAE4616382.1"/>
    </source>
</evidence>